<evidence type="ECO:0000313" key="2">
    <source>
        <dbReference type="EMBL" id="KAK5645663.1"/>
    </source>
</evidence>
<proteinExistence type="predicted"/>
<dbReference type="InterPro" id="IPR029058">
    <property type="entry name" value="AB_hydrolase_fold"/>
</dbReference>
<comment type="caution">
    <text evidence="2">The sequence shown here is derived from an EMBL/GenBank/DDBJ whole genome shotgun (WGS) entry which is preliminary data.</text>
</comment>
<keyword evidence="1" id="KW-0732">Signal</keyword>
<dbReference type="AlphaFoldDB" id="A0AAN7VI95"/>
<name>A0AAN7VI95_9COLE</name>
<evidence type="ECO:0008006" key="4">
    <source>
        <dbReference type="Google" id="ProtNLM"/>
    </source>
</evidence>
<accession>A0AAN7VI95</accession>
<dbReference type="InterPro" id="IPR003386">
    <property type="entry name" value="LACT/PDAT_acylTrfase"/>
</dbReference>
<dbReference type="Pfam" id="PF02450">
    <property type="entry name" value="LCAT"/>
    <property type="match status" value="1"/>
</dbReference>
<keyword evidence="3" id="KW-1185">Reference proteome</keyword>
<dbReference type="EMBL" id="JAVRBK010000003">
    <property type="protein sequence ID" value="KAK5645663.1"/>
    <property type="molecule type" value="Genomic_DNA"/>
</dbReference>
<feature type="signal peptide" evidence="1">
    <location>
        <begin position="1"/>
        <end position="21"/>
    </location>
</feature>
<sequence>MKLIFNLIIFVNLILSSISGGLNPVVFIPGDGGSQLEAKLNKPGVVHYLCEKTTSAYFNIWLNLELLTPIIIDCWIDNVKLKYNNVTRKTTNMDGVDIRVPGFGNTESVEYLDPSHASSGYYFKDIGNALVNLGYVRNLSIRGAPFDFRKAPNENQDYFVKLKGLIETTYSTNNNTPVVLIAHSMGGPMSVFFLSLQSSSWKAKYIKSLISLSGAWGGTIKAIKVYAIGDNLGSYFLRESVMRQEQITSPSLAWLLPSSYFWHLDETLVETEHKNYSLRNLQEYFKDIQFLDGWEMKKDSDPYRINITAPGVEVHCLYGVNVPTVEKLYYKPGSWLDGYPQLLNGDGDGTVNRRSLEGCMLWKRMQKQPVHVVPMPNTDHMQILSSGGVINYITNLMKLS</sequence>
<protein>
    <recommendedName>
        <fullName evidence="4">Group XV phospholipase A2</fullName>
    </recommendedName>
</protein>
<gene>
    <name evidence="2" type="ORF">RI129_004127</name>
</gene>
<dbReference type="PANTHER" id="PTHR11440">
    <property type="entry name" value="LECITHIN-CHOLESTEROL ACYLTRANSFERASE-RELATED"/>
    <property type="match status" value="1"/>
</dbReference>
<dbReference type="GO" id="GO:0006629">
    <property type="term" value="P:lipid metabolic process"/>
    <property type="evidence" value="ECO:0007669"/>
    <property type="project" value="InterPro"/>
</dbReference>
<organism evidence="2 3">
    <name type="scientific">Pyrocoelia pectoralis</name>
    <dbReference type="NCBI Taxonomy" id="417401"/>
    <lineage>
        <taxon>Eukaryota</taxon>
        <taxon>Metazoa</taxon>
        <taxon>Ecdysozoa</taxon>
        <taxon>Arthropoda</taxon>
        <taxon>Hexapoda</taxon>
        <taxon>Insecta</taxon>
        <taxon>Pterygota</taxon>
        <taxon>Neoptera</taxon>
        <taxon>Endopterygota</taxon>
        <taxon>Coleoptera</taxon>
        <taxon>Polyphaga</taxon>
        <taxon>Elateriformia</taxon>
        <taxon>Elateroidea</taxon>
        <taxon>Lampyridae</taxon>
        <taxon>Lampyrinae</taxon>
        <taxon>Pyrocoelia</taxon>
    </lineage>
</organism>
<dbReference type="Proteomes" id="UP001329430">
    <property type="component" value="Chromosome 3"/>
</dbReference>
<evidence type="ECO:0000313" key="3">
    <source>
        <dbReference type="Proteomes" id="UP001329430"/>
    </source>
</evidence>
<dbReference type="GO" id="GO:0008374">
    <property type="term" value="F:O-acyltransferase activity"/>
    <property type="evidence" value="ECO:0007669"/>
    <property type="project" value="InterPro"/>
</dbReference>
<dbReference type="Gene3D" id="3.40.50.1820">
    <property type="entry name" value="alpha/beta hydrolase"/>
    <property type="match status" value="2"/>
</dbReference>
<feature type="chain" id="PRO_5043736626" description="Group XV phospholipase A2" evidence="1">
    <location>
        <begin position="22"/>
        <end position="400"/>
    </location>
</feature>
<reference evidence="2 3" key="1">
    <citation type="journal article" date="2024" name="Insects">
        <title>An Improved Chromosome-Level Genome Assembly of the Firefly Pyrocoelia pectoralis.</title>
        <authorList>
            <person name="Fu X."/>
            <person name="Meyer-Rochow V.B."/>
            <person name="Ballantyne L."/>
            <person name="Zhu X."/>
        </authorList>
    </citation>
    <scope>NUCLEOTIDE SEQUENCE [LARGE SCALE GENOMIC DNA]</scope>
    <source>
        <strain evidence="2">XCY_ONT2</strain>
    </source>
</reference>
<dbReference type="SUPFAM" id="SSF53474">
    <property type="entry name" value="alpha/beta-Hydrolases"/>
    <property type="match status" value="1"/>
</dbReference>
<evidence type="ECO:0000256" key="1">
    <source>
        <dbReference type="SAM" id="SignalP"/>
    </source>
</evidence>